<keyword evidence="7 8" id="KW-0233">DNA recombination</keyword>
<dbReference type="Gene3D" id="4.10.520.10">
    <property type="entry name" value="IHF-like DNA-binding proteins"/>
    <property type="match status" value="1"/>
</dbReference>
<dbReference type="GO" id="GO:0006417">
    <property type="term" value="P:regulation of translation"/>
    <property type="evidence" value="ECO:0007669"/>
    <property type="project" value="UniProtKB-UniRule"/>
</dbReference>
<dbReference type="PRINTS" id="PR01727">
    <property type="entry name" value="DNABINDINGHU"/>
</dbReference>
<keyword evidence="4 8" id="KW-0805">Transcription regulation</keyword>
<evidence type="ECO:0000256" key="4">
    <source>
        <dbReference type="ARBA" id="ARBA00023015"/>
    </source>
</evidence>
<dbReference type="NCBIfam" id="NF001401">
    <property type="entry name" value="PRK00285.1"/>
    <property type="match status" value="1"/>
</dbReference>
<evidence type="ECO:0000256" key="8">
    <source>
        <dbReference type="HAMAP-Rule" id="MF_00380"/>
    </source>
</evidence>
<dbReference type="AlphaFoldDB" id="A0A1R4EFY6"/>
<dbReference type="RefSeq" id="WP_077448769.1">
    <property type="nucleotide sequence ID" value="NZ_FUGD01000083.1"/>
</dbReference>
<dbReference type="GO" id="GO:0006355">
    <property type="term" value="P:regulation of DNA-templated transcription"/>
    <property type="evidence" value="ECO:0007669"/>
    <property type="project" value="UniProtKB-UniRule"/>
</dbReference>
<proteinExistence type="inferred from homology"/>
<dbReference type="InterPro" id="IPR005684">
    <property type="entry name" value="IHF_alpha"/>
</dbReference>
<keyword evidence="3 8" id="KW-0810">Translation regulation</keyword>
<evidence type="ECO:0000256" key="6">
    <source>
        <dbReference type="ARBA" id="ARBA00023163"/>
    </source>
</evidence>
<reference evidence="11" key="1">
    <citation type="submission" date="2017-02" db="EMBL/GenBank/DDBJ databases">
        <authorList>
            <person name="Mornico D."/>
        </authorList>
    </citation>
    <scope>NUCLEOTIDE SEQUENCE [LARGE SCALE GENOMIC DNA]</scope>
</reference>
<evidence type="ECO:0000256" key="2">
    <source>
        <dbReference type="ARBA" id="ARBA00018329"/>
    </source>
</evidence>
<comment type="subunit">
    <text evidence="8">Heterodimer of an alpha and a beta chain.</text>
</comment>
<dbReference type="EMBL" id="FUGD01000083">
    <property type="protein sequence ID" value="SJM37370.1"/>
    <property type="molecule type" value="Genomic_DNA"/>
</dbReference>
<keyword evidence="6 8" id="KW-0804">Transcription</keyword>
<dbReference type="PROSITE" id="PS00045">
    <property type="entry name" value="HISTONE_LIKE"/>
    <property type="match status" value="1"/>
</dbReference>
<evidence type="ECO:0000256" key="3">
    <source>
        <dbReference type="ARBA" id="ARBA00022845"/>
    </source>
</evidence>
<dbReference type="PANTHER" id="PTHR33175:SF2">
    <property type="entry name" value="INTEGRATION HOST FACTOR SUBUNIT ALPHA"/>
    <property type="match status" value="1"/>
</dbReference>
<dbReference type="CDD" id="cd13835">
    <property type="entry name" value="IHF_A"/>
    <property type="match status" value="1"/>
</dbReference>
<protein>
    <recommendedName>
        <fullName evidence="2 8">Integration host factor subunit alpha</fullName>
        <shortName evidence="8">IHF-alpha</shortName>
    </recommendedName>
</protein>
<evidence type="ECO:0000256" key="7">
    <source>
        <dbReference type="ARBA" id="ARBA00023172"/>
    </source>
</evidence>
<evidence type="ECO:0000256" key="5">
    <source>
        <dbReference type="ARBA" id="ARBA00023125"/>
    </source>
</evidence>
<comment type="similarity">
    <text evidence="1 8 9">Belongs to the bacterial histone-like protein family.</text>
</comment>
<dbReference type="PANTHER" id="PTHR33175">
    <property type="entry name" value="DNA-BINDING PROTEIN HU"/>
    <property type="match status" value="1"/>
</dbReference>
<accession>A0A1R4EFY6</accession>
<dbReference type="HAMAP" id="MF_00380">
    <property type="entry name" value="IHF_alpha"/>
    <property type="match status" value="1"/>
</dbReference>
<gene>
    <name evidence="8 10" type="primary">ihfA</name>
    <name evidence="8" type="synonym">himA</name>
    <name evidence="10" type="ORF">A1019T_01342</name>
</gene>
<evidence type="ECO:0000313" key="11">
    <source>
        <dbReference type="Proteomes" id="UP000188169"/>
    </source>
</evidence>
<dbReference type="STRING" id="1945520.A1019T_01342"/>
<dbReference type="Proteomes" id="UP000188169">
    <property type="component" value="Unassembled WGS sequence"/>
</dbReference>
<sequence length="109" mass="12463">MTVKNSETQTLTKADIIDHLVGKFGFTRQQGRLLVDSFFDEIYDNLVEGRDVKLSGFGNFILKDKKSRPGRNPKTGEEVQISARRVVTFKAGQKLRRQVEDYQLQSQSL</sequence>
<dbReference type="InterPro" id="IPR020816">
    <property type="entry name" value="Histone-like_DNA-bd_CS"/>
</dbReference>
<dbReference type="GO" id="GO:0005829">
    <property type="term" value="C:cytosol"/>
    <property type="evidence" value="ECO:0007669"/>
    <property type="project" value="TreeGrafter"/>
</dbReference>
<dbReference type="GO" id="GO:0030527">
    <property type="term" value="F:structural constituent of chromatin"/>
    <property type="evidence" value="ECO:0007669"/>
    <property type="project" value="InterPro"/>
</dbReference>
<dbReference type="InterPro" id="IPR010992">
    <property type="entry name" value="IHF-like_DNA-bd_dom_sf"/>
</dbReference>
<dbReference type="SUPFAM" id="SSF47729">
    <property type="entry name" value="IHF-like DNA-binding proteins"/>
    <property type="match status" value="1"/>
</dbReference>
<comment type="function">
    <text evidence="8">This protein is one of the two subunits of integration host factor, a specific DNA-binding protein that functions in genetic recombination as well as in transcriptional and translational control.</text>
</comment>
<evidence type="ECO:0000256" key="9">
    <source>
        <dbReference type="RuleBase" id="RU003939"/>
    </source>
</evidence>
<dbReference type="Pfam" id="PF00216">
    <property type="entry name" value="Bac_DNA_binding"/>
    <property type="match status" value="1"/>
</dbReference>
<evidence type="ECO:0000256" key="1">
    <source>
        <dbReference type="ARBA" id="ARBA00010529"/>
    </source>
</evidence>
<keyword evidence="5 8" id="KW-0238">DNA-binding</keyword>
<evidence type="ECO:0000313" key="10">
    <source>
        <dbReference type="EMBL" id="SJM37370.1"/>
    </source>
</evidence>
<organism evidence="10 11">
    <name type="scientific">Psychrobacter pasteurii</name>
    <dbReference type="NCBI Taxonomy" id="1945520"/>
    <lineage>
        <taxon>Bacteria</taxon>
        <taxon>Pseudomonadati</taxon>
        <taxon>Pseudomonadota</taxon>
        <taxon>Gammaproteobacteria</taxon>
        <taxon>Moraxellales</taxon>
        <taxon>Moraxellaceae</taxon>
        <taxon>Psychrobacter</taxon>
    </lineage>
</organism>
<dbReference type="OrthoDB" id="9797747at2"/>
<keyword evidence="11" id="KW-1185">Reference proteome</keyword>
<dbReference type="InterPro" id="IPR000119">
    <property type="entry name" value="Hist_DNA-bd"/>
</dbReference>
<dbReference type="SMART" id="SM00411">
    <property type="entry name" value="BHL"/>
    <property type="match status" value="1"/>
</dbReference>
<dbReference type="GO" id="GO:0009893">
    <property type="term" value="P:positive regulation of metabolic process"/>
    <property type="evidence" value="ECO:0007669"/>
    <property type="project" value="UniProtKB-ARBA"/>
</dbReference>
<dbReference type="GO" id="GO:0006310">
    <property type="term" value="P:DNA recombination"/>
    <property type="evidence" value="ECO:0007669"/>
    <property type="project" value="UniProtKB-UniRule"/>
</dbReference>
<name>A0A1R4EFY6_9GAMM</name>
<dbReference type="GO" id="GO:0003677">
    <property type="term" value="F:DNA binding"/>
    <property type="evidence" value="ECO:0007669"/>
    <property type="project" value="UniProtKB-UniRule"/>
</dbReference>